<dbReference type="Pfam" id="PF00501">
    <property type="entry name" value="AMP-binding"/>
    <property type="match status" value="1"/>
</dbReference>
<keyword evidence="5" id="KW-1185">Reference proteome</keyword>
<dbReference type="PROSITE" id="PS00455">
    <property type="entry name" value="AMP_BINDING"/>
    <property type="match status" value="1"/>
</dbReference>
<dbReference type="AlphaFoldDB" id="A0A2L2X830"/>
<proteinExistence type="predicted"/>
<accession>A0A2L2X830</accession>
<dbReference type="InterPro" id="IPR020845">
    <property type="entry name" value="AMP-binding_CS"/>
</dbReference>
<dbReference type="CDD" id="cd05936">
    <property type="entry name" value="FC-FACS_FadD_like"/>
    <property type="match status" value="1"/>
</dbReference>
<evidence type="ECO:0000313" key="5">
    <source>
        <dbReference type="Proteomes" id="UP000239549"/>
    </source>
</evidence>
<dbReference type="InterPro" id="IPR000873">
    <property type="entry name" value="AMP-dep_synth/lig_dom"/>
</dbReference>
<feature type="domain" description="AMP-dependent synthetase/ligase" evidence="2">
    <location>
        <begin position="7"/>
        <end position="353"/>
    </location>
</feature>
<evidence type="ECO:0000259" key="2">
    <source>
        <dbReference type="Pfam" id="PF00501"/>
    </source>
</evidence>
<evidence type="ECO:0000256" key="1">
    <source>
        <dbReference type="SAM" id="Phobius"/>
    </source>
</evidence>
<feature type="domain" description="AMP-binding enzyme C-terminal" evidence="3">
    <location>
        <begin position="403"/>
        <end position="478"/>
    </location>
</feature>
<organism evidence="4 5">
    <name type="scientific">Desulfocucumis palustris</name>
    <dbReference type="NCBI Taxonomy" id="1898651"/>
    <lineage>
        <taxon>Bacteria</taxon>
        <taxon>Bacillati</taxon>
        <taxon>Bacillota</taxon>
        <taxon>Clostridia</taxon>
        <taxon>Eubacteriales</taxon>
        <taxon>Desulfocucumaceae</taxon>
        <taxon>Desulfocucumis</taxon>
    </lineage>
</organism>
<dbReference type="Gene3D" id="3.30.300.30">
    <property type="match status" value="1"/>
</dbReference>
<gene>
    <name evidence="4" type="ORF">DCCM_0551</name>
</gene>
<dbReference type="InterPro" id="IPR025110">
    <property type="entry name" value="AMP-bd_C"/>
</dbReference>
<dbReference type="EMBL" id="BFAV01000028">
    <property type="protein sequence ID" value="GBF32357.1"/>
    <property type="molecule type" value="Genomic_DNA"/>
</dbReference>
<dbReference type="RefSeq" id="WP_104370902.1">
    <property type="nucleotide sequence ID" value="NZ_BFAV01000028.1"/>
</dbReference>
<feature type="transmembrane region" description="Helical" evidence="1">
    <location>
        <begin position="200"/>
        <end position="219"/>
    </location>
</feature>
<evidence type="ECO:0000313" key="4">
    <source>
        <dbReference type="EMBL" id="GBF32357.1"/>
    </source>
</evidence>
<name>A0A2L2X830_9FIRM</name>
<dbReference type="InterPro" id="IPR050237">
    <property type="entry name" value="ATP-dep_AMP-bd_enzyme"/>
</dbReference>
<dbReference type="InterPro" id="IPR042099">
    <property type="entry name" value="ANL_N_sf"/>
</dbReference>
<feature type="transmembrane region" description="Helical" evidence="1">
    <location>
        <begin position="231"/>
        <end position="252"/>
    </location>
</feature>
<keyword evidence="1" id="KW-0812">Transmembrane</keyword>
<dbReference type="Proteomes" id="UP000239549">
    <property type="component" value="Unassembled WGS sequence"/>
</dbReference>
<dbReference type="InterPro" id="IPR045851">
    <property type="entry name" value="AMP-bd_C_sf"/>
</dbReference>
<dbReference type="OrthoDB" id="9778383at2"/>
<dbReference type="Pfam" id="PF13193">
    <property type="entry name" value="AMP-binding_C"/>
    <property type="match status" value="1"/>
</dbReference>
<keyword evidence="1" id="KW-0472">Membrane</keyword>
<comment type="caution">
    <text evidence="4">The sequence shown here is derived from an EMBL/GenBank/DDBJ whole genome shotgun (WGS) entry which is preliminary data.</text>
</comment>
<sequence>MNIHELHRQYLQHPEHPALKFHDKTITYGELEHNVEQFARYLKHRGLREGERVALAMPNCPEFIYSYLGITRAGGTVVPLNLLQAPQELFFIVKDSGARFLITIPAIGQLLSKFPALPLEALVIDENLLKDVFSAPPAEFPARDSESIATFLYTSGTTGHPKAAMLSHANLLADARYMDDASDFGRDDNFLAVLPMFHSFGWTVCVLFPLYLGCTITILDNFKPKEMAEILATGGITVFCGVPSMFTVLLKLRQKVTFPTLKYAISGGDSIPGAVIRAAEETWNFPIVEGYGLSEASPVVCLNPLKGVRKIKSIGIPLPGVEVKILDENHRELPPGEIGELVVRGGNVMKGYYNRPEETAEALQGGWLHTGDLAHMDQDGYFYIAGRKKELIITAGFNVYPREVEEALVLHPSVAEAAVIGVSHPVKGEVVKAYIVPGEGYTPNKQELFQFLKERLAGYKIPEEYVFTPDLPRGTGGKILKRLLSQGLNDQA</sequence>
<dbReference type="GO" id="GO:0016878">
    <property type="term" value="F:acid-thiol ligase activity"/>
    <property type="evidence" value="ECO:0007669"/>
    <property type="project" value="UniProtKB-ARBA"/>
</dbReference>
<dbReference type="Gene3D" id="3.40.50.12780">
    <property type="entry name" value="N-terminal domain of ligase-like"/>
    <property type="match status" value="1"/>
</dbReference>
<protein>
    <submittedName>
        <fullName evidence="4">Acetyl-coenzyme A synthetase</fullName>
    </submittedName>
</protein>
<evidence type="ECO:0000259" key="3">
    <source>
        <dbReference type="Pfam" id="PF13193"/>
    </source>
</evidence>
<dbReference type="PANTHER" id="PTHR43767:SF1">
    <property type="entry name" value="NONRIBOSOMAL PEPTIDE SYNTHASE PES1 (EUROFUNG)-RELATED"/>
    <property type="match status" value="1"/>
</dbReference>
<keyword evidence="1" id="KW-1133">Transmembrane helix</keyword>
<reference evidence="5" key="1">
    <citation type="submission" date="2018-02" db="EMBL/GenBank/DDBJ databases">
        <title>Genome sequence of Desulfocucumis palustris strain NAW-5.</title>
        <authorList>
            <person name="Watanabe M."/>
            <person name="Kojima H."/>
            <person name="Fukui M."/>
        </authorList>
    </citation>
    <scope>NUCLEOTIDE SEQUENCE [LARGE SCALE GENOMIC DNA]</scope>
    <source>
        <strain evidence="5">NAW-5</strain>
    </source>
</reference>
<dbReference type="PANTHER" id="PTHR43767">
    <property type="entry name" value="LONG-CHAIN-FATTY-ACID--COA LIGASE"/>
    <property type="match status" value="1"/>
</dbReference>
<dbReference type="SUPFAM" id="SSF56801">
    <property type="entry name" value="Acetyl-CoA synthetase-like"/>
    <property type="match status" value="1"/>
</dbReference>